<proteinExistence type="predicted"/>
<accession>A0A3P7IVS4</accession>
<keyword evidence="2" id="KW-1185">Reference proteome</keyword>
<dbReference type="Proteomes" id="UP000270094">
    <property type="component" value="Unassembled WGS sequence"/>
</dbReference>
<organism evidence="1 2">
    <name type="scientific">Strongylus vulgaris</name>
    <name type="common">Blood worm</name>
    <dbReference type="NCBI Taxonomy" id="40348"/>
    <lineage>
        <taxon>Eukaryota</taxon>
        <taxon>Metazoa</taxon>
        <taxon>Ecdysozoa</taxon>
        <taxon>Nematoda</taxon>
        <taxon>Chromadorea</taxon>
        <taxon>Rhabditida</taxon>
        <taxon>Rhabditina</taxon>
        <taxon>Rhabditomorpha</taxon>
        <taxon>Strongyloidea</taxon>
        <taxon>Strongylidae</taxon>
        <taxon>Strongylus</taxon>
    </lineage>
</organism>
<evidence type="ECO:0000313" key="2">
    <source>
        <dbReference type="Proteomes" id="UP000270094"/>
    </source>
</evidence>
<reference evidence="1 2" key="1">
    <citation type="submission" date="2018-11" db="EMBL/GenBank/DDBJ databases">
        <authorList>
            <consortium name="Pathogen Informatics"/>
        </authorList>
    </citation>
    <scope>NUCLEOTIDE SEQUENCE [LARGE SCALE GENOMIC DNA]</scope>
</reference>
<sequence length="73" mass="7761">MSSRKLDPHFGGTADNMAFCQTLSNSRRRLGREVGGLGNLDGPRNCLDVIHASESLPAASTGWASSSVLDELE</sequence>
<evidence type="ECO:0000313" key="1">
    <source>
        <dbReference type="EMBL" id="VDM77100.1"/>
    </source>
</evidence>
<gene>
    <name evidence="1" type="ORF">SVUK_LOCUS12098</name>
</gene>
<dbReference type="AlphaFoldDB" id="A0A3P7IVS4"/>
<dbReference type="EMBL" id="UYYB01098433">
    <property type="protein sequence ID" value="VDM77100.1"/>
    <property type="molecule type" value="Genomic_DNA"/>
</dbReference>
<protein>
    <submittedName>
        <fullName evidence="1">Uncharacterized protein</fullName>
    </submittedName>
</protein>
<name>A0A3P7IVS4_STRVU</name>